<gene>
    <name evidence="2" type="ORF">EH55_08085</name>
</gene>
<accession>A0A073IPY1</accession>
<dbReference type="EMBL" id="JMKI01000038">
    <property type="protein sequence ID" value="KEJ91625.1"/>
    <property type="molecule type" value="Genomic_DNA"/>
</dbReference>
<name>A0A073IPY1_9BACT</name>
<dbReference type="InterPro" id="IPR029052">
    <property type="entry name" value="Metallo-depent_PP-like"/>
</dbReference>
<dbReference type="InterPro" id="IPR004843">
    <property type="entry name" value="Calcineurin-like_PHP"/>
</dbReference>
<dbReference type="Gene3D" id="3.60.21.10">
    <property type="match status" value="1"/>
</dbReference>
<dbReference type="eggNOG" id="COG0420">
    <property type="taxonomic scope" value="Bacteria"/>
</dbReference>
<organism evidence="2 3">
    <name type="scientific">Synergistes jonesii</name>
    <dbReference type="NCBI Taxonomy" id="2754"/>
    <lineage>
        <taxon>Bacteria</taxon>
        <taxon>Thermotogati</taxon>
        <taxon>Synergistota</taxon>
        <taxon>Synergistia</taxon>
        <taxon>Synergistales</taxon>
        <taxon>Synergistaceae</taxon>
        <taxon>Synergistes</taxon>
    </lineage>
</organism>
<dbReference type="OrthoDB" id="2111073at2"/>
<dbReference type="SUPFAM" id="SSF56300">
    <property type="entry name" value="Metallo-dependent phosphatases"/>
    <property type="match status" value="1"/>
</dbReference>
<evidence type="ECO:0000313" key="2">
    <source>
        <dbReference type="EMBL" id="KEJ91625.1"/>
    </source>
</evidence>
<dbReference type="STRING" id="2754.EH55_08085"/>
<dbReference type="AlphaFoldDB" id="A0A073IPY1"/>
<dbReference type="RefSeq" id="WP_051682823.1">
    <property type="nucleotide sequence ID" value="NZ_CAMETI010000081.1"/>
</dbReference>
<keyword evidence="3" id="KW-1185">Reference proteome</keyword>
<evidence type="ECO:0000313" key="3">
    <source>
        <dbReference type="Proteomes" id="UP000027665"/>
    </source>
</evidence>
<dbReference type="GeneID" id="90984816"/>
<dbReference type="Proteomes" id="UP000027665">
    <property type="component" value="Unassembled WGS sequence"/>
</dbReference>
<comment type="caution">
    <text evidence="2">The sequence shown here is derived from an EMBL/GenBank/DDBJ whole genome shotgun (WGS) entry which is preliminary data.</text>
</comment>
<dbReference type="GO" id="GO:0016787">
    <property type="term" value="F:hydrolase activity"/>
    <property type="evidence" value="ECO:0007669"/>
    <property type="project" value="InterPro"/>
</dbReference>
<proteinExistence type="predicted"/>
<dbReference type="Pfam" id="PF00149">
    <property type="entry name" value="Metallophos"/>
    <property type="match status" value="1"/>
</dbReference>
<feature type="domain" description="Calcineurin-like phosphoesterase" evidence="1">
    <location>
        <begin position="47"/>
        <end position="141"/>
    </location>
</feature>
<protein>
    <recommendedName>
        <fullName evidence="1">Calcineurin-like phosphoesterase domain-containing protein</fullName>
    </recommendedName>
</protein>
<evidence type="ECO:0000259" key="1">
    <source>
        <dbReference type="Pfam" id="PF00149"/>
    </source>
</evidence>
<reference evidence="2 3" key="1">
    <citation type="submission" date="2014-04" db="EMBL/GenBank/DDBJ databases">
        <title>Draft Genome Sequence of Synergistes jonesii.</title>
        <authorList>
            <person name="Coil D.A."/>
            <person name="Eisen J.A."/>
            <person name="Holland-Moritz H.E."/>
        </authorList>
    </citation>
    <scope>NUCLEOTIDE SEQUENCE [LARGE SCALE GENOMIC DNA]</scope>
    <source>
        <strain evidence="2 3">78-1</strain>
    </source>
</reference>
<sequence>MTTLRIPPNIPKPTLEEMRACPIIKQFDDLGIWFGINPPCIDAREMVLHISDTPQTMYHYLRRALRRLKPAWIVHTGDFVDNVKLEKRPGLIDLYRKKIKDFFAILDEEDYGAIVVTGNHDDVPTLLSYRHNPSVQIWTTPGSFSLGKFSFRAGHTYEDVMTEPAQYNLYGHNMVHPSGVGANGNMYLNGLQAMYLIHIYSGEVTAIPYPPGTDDARLQRRRVSL</sequence>